<dbReference type="InterPro" id="IPR012337">
    <property type="entry name" value="RNaseH-like_sf"/>
</dbReference>
<evidence type="ECO:0000313" key="4">
    <source>
        <dbReference type="Proteomes" id="UP000827721"/>
    </source>
</evidence>
<accession>A0ABQ8HL01</accession>
<reference evidence="3 4" key="1">
    <citation type="submission" date="2021-02" db="EMBL/GenBank/DDBJ databases">
        <title>Plant Genome Project.</title>
        <authorList>
            <person name="Zhang R.-G."/>
        </authorList>
    </citation>
    <scope>NUCLEOTIDE SEQUENCE [LARGE SCALE GENOMIC DNA]</scope>
    <source>
        <tissue evidence="3">Leaves</tissue>
    </source>
</reference>
<dbReference type="Pfam" id="PF03732">
    <property type="entry name" value="Retrotrans_gag"/>
    <property type="match status" value="1"/>
</dbReference>
<feature type="domain" description="Integrase catalytic" evidence="2">
    <location>
        <begin position="432"/>
        <end position="583"/>
    </location>
</feature>
<organism evidence="3 4">
    <name type="scientific">Xanthoceras sorbifolium</name>
    <dbReference type="NCBI Taxonomy" id="99658"/>
    <lineage>
        <taxon>Eukaryota</taxon>
        <taxon>Viridiplantae</taxon>
        <taxon>Streptophyta</taxon>
        <taxon>Embryophyta</taxon>
        <taxon>Tracheophyta</taxon>
        <taxon>Spermatophyta</taxon>
        <taxon>Magnoliopsida</taxon>
        <taxon>eudicotyledons</taxon>
        <taxon>Gunneridae</taxon>
        <taxon>Pentapetalae</taxon>
        <taxon>rosids</taxon>
        <taxon>malvids</taxon>
        <taxon>Sapindales</taxon>
        <taxon>Sapindaceae</taxon>
        <taxon>Xanthoceroideae</taxon>
        <taxon>Xanthoceras</taxon>
    </lineage>
</organism>
<dbReference type="InterPro" id="IPR056924">
    <property type="entry name" value="SH3_Tf2-1"/>
</dbReference>
<feature type="compositionally biased region" description="Basic and acidic residues" evidence="1">
    <location>
        <begin position="52"/>
        <end position="64"/>
    </location>
</feature>
<dbReference type="SUPFAM" id="SSF53098">
    <property type="entry name" value="Ribonuclease H-like"/>
    <property type="match status" value="1"/>
</dbReference>
<dbReference type="InterPro" id="IPR036397">
    <property type="entry name" value="RNaseH_sf"/>
</dbReference>
<evidence type="ECO:0000256" key="1">
    <source>
        <dbReference type="SAM" id="MobiDB-lite"/>
    </source>
</evidence>
<keyword evidence="4" id="KW-1185">Reference proteome</keyword>
<dbReference type="PANTHER" id="PTHR35046">
    <property type="entry name" value="ZINC KNUCKLE (CCHC-TYPE) FAMILY PROTEIN"/>
    <property type="match status" value="1"/>
</dbReference>
<dbReference type="EMBL" id="JAFEMO010000009">
    <property type="protein sequence ID" value="KAH7565016.1"/>
    <property type="molecule type" value="Genomic_DNA"/>
</dbReference>
<dbReference type="Pfam" id="PF24626">
    <property type="entry name" value="SH3_Tf2-1"/>
    <property type="match status" value="1"/>
</dbReference>
<evidence type="ECO:0000313" key="3">
    <source>
        <dbReference type="EMBL" id="KAH7565016.1"/>
    </source>
</evidence>
<evidence type="ECO:0000259" key="2">
    <source>
        <dbReference type="PROSITE" id="PS50994"/>
    </source>
</evidence>
<dbReference type="InterPro" id="IPR001584">
    <property type="entry name" value="Integrase_cat-core"/>
</dbReference>
<comment type="caution">
    <text evidence="3">The sequence shown here is derived from an EMBL/GenBank/DDBJ whole genome shotgun (WGS) entry which is preliminary data.</text>
</comment>
<dbReference type="PANTHER" id="PTHR35046:SF26">
    <property type="entry name" value="RNA-DIRECTED DNA POLYMERASE"/>
    <property type="match status" value="1"/>
</dbReference>
<dbReference type="InterPro" id="IPR005162">
    <property type="entry name" value="Retrotrans_gag_dom"/>
</dbReference>
<proteinExistence type="predicted"/>
<sequence length="730" mass="84275">MNAALHRLDIIDEHSSRELGRVYIGGHCFPMRREGIGDSDKDEEEVQMGGVRPRETRNVQRQPREARGNVLDEVTKQLKIEVFDFVGKLDLPEDRKVRFVKFKLKGSARVWWSSIEERLRRTRQAPIIKWEDMKEKLETEYLLINYEQLVYEDMLLWSQGTKLLVDQYTERFQELTVRSKVIPVDFTPLTLEVFVSKQLLAQNPLWKPLREISIMMGRAKLSLLVKGRNATSVRVLDTLQWSALLEIKELEEERLQATKLPLCMIQHVLTGQKKKADQLAPDWKQTNIFHTRVAYENKTLNVIIDNGSSMNVVAKEVVDRLRLPLEMHPTPYRVSWINDKNSVPAGLGSGFEAMKDDYATDQDFKSIWTALQTDAPTVQTYLSILKGFLTQSGRICVPMGSMRDFIILELHGGGLTRHFGFDKIYSLVADSMDFVLGLPRTQRNHDSIMVVADRFSKMAHFVSCRKTFDASNIASICLKEVVRLYGLPVTIVSDRDVKFVSYFWKTFWAKLGTKLSFSSAFHPQTDGKTERASEAGLDFAAHMKTVHEEVRKRIALQTEKYAQYANLHRKDKQFEASDLVMVRLRSERFPPGSYSKLHARHAGPFQVVKKISPNTYVINLPHEYTISPIFNVKDLIEFKGERVSPFPDLDTTIRVPDVPKWPDTVVAIRNHQFVSTQWGFTTSFWFNGLINPLQNRFGCRVMKFLVLILRSIKPIYNNTCRRQVLWRAAN</sequence>
<dbReference type="Gene3D" id="3.30.420.10">
    <property type="entry name" value="Ribonuclease H-like superfamily/Ribonuclease H"/>
    <property type="match status" value="1"/>
</dbReference>
<protein>
    <recommendedName>
        <fullName evidence="2">Integrase catalytic domain-containing protein</fullName>
    </recommendedName>
</protein>
<gene>
    <name evidence="3" type="ORF">JRO89_XS09G0110300</name>
</gene>
<feature type="region of interest" description="Disordered" evidence="1">
    <location>
        <begin position="34"/>
        <end position="64"/>
    </location>
</feature>
<dbReference type="Proteomes" id="UP000827721">
    <property type="component" value="Unassembled WGS sequence"/>
</dbReference>
<dbReference type="PROSITE" id="PS50994">
    <property type="entry name" value="INTEGRASE"/>
    <property type="match status" value="1"/>
</dbReference>
<name>A0ABQ8HL01_9ROSI</name>